<comment type="caution">
    <text evidence="8">The sequence shown here is derived from an EMBL/GenBank/DDBJ whole genome shotgun (WGS) entry which is preliminary data.</text>
</comment>
<protein>
    <submittedName>
        <fullName evidence="8">SCO family protein</fullName>
    </submittedName>
</protein>
<dbReference type="Proteomes" id="UP000460272">
    <property type="component" value="Unassembled WGS sequence"/>
</dbReference>
<evidence type="ECO:0000313" key="9">
    <source>
        <dbReference type="Proteomes" id="UP000460272"/>
    </source>
</evidence>
<name>A0A6P2BT69_9ACTN</name>
<dbReference type="OrthoDB" id="9790194at2"/>
<feature type="binding site" evidence="3">
    <location>
        <position position="266"/>
    </location>
    <ligand>
        <name>Cu cation</name>
        <dbReference type="ChEBI" id="CHEBI:23378"/>
    </ligand>
</feature>
<feature type="domain" description="Thioredoxin" evidence="7">
    <location>
        <begin position="139"/>
        <end position="311"/>
    </location>
</feature>
<reference evidence="8 9" key="1">
    <citation type="submission" date="2018-11" db="EMBL/GenBank/DDBJ databases">
        <title>Trebonia kvetii gen.nov., sp.nov., a novel acidophilic actinobacterium, and proposal of the new actinobacterial family Treboniaceae fam. nov.</title>
        <authorList>
            <person name="Rapoport D."/>
            <person name="Sagova-Mareckova M."/>
            <person name="Sedlacek I."/>
            <person name="Provaznik J."/>
            <person name="Kralova S."/>
            <person name="Pavlinic D."/>
            <person name="Benes V."/>
            <person name="Kopecky J."/>
        </authorList>
    </citation>
    <scope>NUCLEOTIDE SEQUENCE [LARGE SCALE GENOMIC DNA]</scope>
    <source>
        <strain evidence="8 9">15Tr583</strain>
    </source>
</reference>
<dbReference type="PROSITE" id="PS51352">
    <property type="entry name" value="THIOREDOXIN_2"/>
    <property type="match status" value="1"/>
</dbReference>
<dbReference type="InterPro" id="IPR003782">
    <property type="entry name" value="SCO1/SenC"/>
</dbReference>
<dbReference type="CDD" id="cd02968">
    <property type="entry name" value="SCO"/>
    <property type="match status" value="1"/>
</dbReference>
<keyword evidence="3" id="KW-0479">Metal-binding</keyword>
<evidence type="ECO:0000313" key="8">
    <source>
        <dbReference type="EMBL" id="TVZ02272.1"/>
    </source>
</evidence>
<feature type="binding site" evidence="3">
    <location>
        <position position="181"/>
    </location>
    <ligand>
        <name>Cu cation</name>
        <dbReference type="ChEBI" id="CHEBI:23378"/>
    </ligand>
</feature>
<dbReference type="GO" id="GO:0046872">
    <property type="term" value="F:metal ion binding"/>
    <property type="evidence" value="ECO:0007669"/>
    <property type="project" value="UniProtKB-KW"/>
</dbReference>
<evidence type="ECO:0000256" key="1">
    <source>
        <dbReference type="ARBA" id="ARBA00010996"/>
    </source>
</evidence>
<dbReference type="PANTHER" id="PTHR12151">
    <property type="entry name" value="ELECTRON TRANSPORT PROTIN SCO1/SENC FAMILY MEMBER"/>
    <property type="match status" value="1"/>
</dbReference>
<evidence type="ECO:0000256" key="5">
    <source>
        <dbReference type="SAM" id="MobiDB-lite"/>
    </source>
</evidence>
<keyword evidence="2 3" id="KW-0186">Copper</keyword>
<dbReference type="InterPro" id="IPR013766">
    <property type="entry name" value="Thioredoxin_domain"/>
</dbReference>
<feature type="disulfide bond" description="Redox-active" evidence="4">
    <location>
        <begin position="177"/>
        <end position="181"/>
    </location>
</feature>
<keyword evidence="9" id="KW-1185">Reference proteome</keyword>
<dbReference type="SUPFAM" id="SSF52833">
    <property type="entry name" value="Thioredoxin-like"/>
    <property type="match status" value="1"/>
</dbReference>
<evidence type="ECO:0000256" key="6">
    <source>
        <dbReference type="SAM" id="Phobius"/>
    </source>
</evidence>
<accession>A0A6P2BT69</accession>
<feature type="compositionally biased region" description="Polar residues" evidence="5">
    <location>
        <begin position="1"/>
        <end position="11"/>
    </location>
</feature>
<dbReference type="EMBL" id="RPFW01000005">
    <property type="protein sequence ID" value="TVZ02272.1"/>
    <property type="molecule type" value="Genomic_DNA"/>
</dbReference>
<dbReference type="InterPro" id="IPR036249">
    <property type="entry name" value="Thioredoxin-like_sf"/>
</dbReference>
<dbReference type="PANTHER" id="PTHR12151:SF25">
    <property type="entry name" value="LINALOOL DEHYDRATASE_ISOMERASE DOMAIN-CONTAINING PROTEIN"/>
    <property type="match status" value="1"/>
</dbReference>
<evidence type="ECO:0000256" key="2">
    <source>
        <dbReference type="ARBA" id="ARBA00023008"/>
    </source>
</evidence>
<sequence length="318" mass="33289">MPPAPRSSTTIRTGTCSAAARSRASTAWETDAGCGGPEDDKHVIRLRQPPGRERPMLPGMREADTVGTAAPARPAPGSAGASRRGWLTFWASLAAIILAGAAVLAVVAVTHPGGPQLARPSGIPASVSDAQINLMGLSPVPVRVAPGFTLTDQDGRALSLSALRGKVVVLEFMDPHCTDICPIVSQENVDAYRDLGALAAKVVFAAVNVNQYHAAVADMLAYSREQRLITIPGWHFLTGPVPDLRKVWDGYEIAVQAPSPDADIVHTSAVYFIDPAGRERFIAAPMADHASSGASYLPAGQIAAWGQGIAQVARALAR</sequence>
<keyword evidence="6" id="KW-0472">Membrane</keyword>
<feature type="transmembrane region" description="Helical" evidence="6">
    <location>
        <begin position="87"/>
        <end position="109"/>
    </location>
</feature>
<comment type="similarity">
    <text evidence="1">Belongs to the SCO1/2 family.</text>
</comment>
<keyword evidence="4" id="KW-1015">Disulfide bond</keyword>
<keyword evidence="6" id="KW-1133">Transmembrane helix</keyword>
<dbReference type="AlphaFoldDB" id="A0A6P2BT69"/>
<gene>
    <name evidence="8" type="ORF">EAS64_25980</name>
</gene>
<keyword evidence="6" id="KW-0812">Transmembrane</keyword>
<feature type="compositionally biased region" description="Low complexity" evidence="5">
    <location>
        <begin position="12"/>
        <end position="27"/>
    </location>
</feature>
<feature type="region of interest" description="Disordered" evidence="5">
    <location>
        <begin position="1"/>
        <end position="43"/>
    </location>
</feature>
<evidence type="ECO:0000256" key="3">
    <source>
        <dbReference type="PIRSR" id="PIRSR603782-1"/>
    </source>
</evidence>
<evidence type="ECO:0000256" key="4">
    <source>
        <dbReference type="PIRSR" id="PIRSR603782-2"/>
    </source>
</evidence>
<dbReference type="Pfam" id="PF02630">
    <property type="entry name" value="SCO1-SenC"/>
    <property type="match status" value="1"/>
</dbReference>
<evidence type="ECO:0000259" key="7">
    <source>
        <dbReference type="PROSITE" id="PS51352"/>
    </source>
</evidence>
<organism evidence="8 9">
    <name type="scientific">Trebonia kvetii</name>
    <dbReference type="NCBI Taxonomy" id="2480626"/>
    <lineage>
        <taxon>Bacteria</taxon>
        <taxon>Bacillati</taxon>
        <taxon>Actinomycetota</taxon>
        <taxon>Actinomycetes</taxon>
        <taxon>Streptosporangiales</taxon>
        <taxon>Treboniaceae</taxon>
        <taxon>Trebonia</taxon>
    </lineage>
</organism>
<dbReference type="Gene3D" id="3.40.30.10">
    <property type="entry name" value="Glutaredoxin"/>
    <property type="match status" value="1"/>
</dbReference>
<proteinExistence type="inferred from homology"/>
<feature type="binding site" evidence="3">
    <location>
        <position position="177"/>
    </location>
    <ligand>
        <name>Cu cation</name>
        <dbReference type="ChEBI" id="CHEBI:23378"/>
    </ligand>
</feature>